<feature type="non-terminal residue" evidence="2">
    <location>
        <position position="128"/>
    </location>
</feature>
<dbReference type="EMBL" id="JASPKZ010008368">
    <property type="protein sequence ID" value="KAJ9579897.1"/>
    <property type="molecule type" value="Genomic_DNA"/>
</dbReference>
<feature type="non-terminal residue" evidence="2">
    <location>
        <position position="1"/>
    </location>
</feature>
<dbReference type="AlphaFoldDB" id="A0AAD8E7W5"/>
<feature type="transmembrane region" description="Helical" evidence="1">
    <location>
        <begin position="110"/>
        <end position="127"/>
    </location>
</feature>
<proteinExistence type="predicted"/>
<gene>
    <name evidence="2" type="ORF">L9F63_004430</name>
</gene>
<accession>A0AAD8E7W5</accession>
<keyword evidence="1" id="KW-1133">Transmembrane helix</keyword>
<feature type="transmembrane region" description="Helical" evidence="1">
    <location>
        <begin position="12"/>
        <end position="29"/>
    </location>
</feature>
<comment type="caution">
    <text evidence="2">The sequence shown here is derived from an EMBL/GenBank/DDBJ whole genome shotgun (WGS) entry which is preliminary data.</text>
</comment>
<reference evidence="2" key="2">
    <citation type="submission" date="2023-05" db="EMBL/GenBank/DDBJ databases">
        <authorList>
            <person name="Fouks B."/>
        </authorList>
    </citation>
    <scope>NUCLEOTIDE SEQUENCE</scope>
    <source>
        <strain evidence="2">Stay&amp;Tobe</strain>
        <tissue evidence="2">Testes</tissue>
    </source>
</reference>
<keyword evidence="1" id="KW-0812">Transmembrane</keyword>
<protein>
    <submittedName>
        <fullName evidence="2">Uncharacterized protein</fullName>
    </submittedName>
</protein>
<keyword evidence="1" id="KW-0472">Membrane</keyword>
<reference evidence="2" key="1">
    <citation type="journal article" date="2023" name="IScience">
        <title>Live-bearing cockroach genome reveals convergent evolutionary mechanisms linked to viviparity in insects and beyond.</title>
        <authorList>
            <person name="Fouks B."/>
            <person name="Harrison M.C."/>
            <person name="Mikhailova A.A."/>
            <person name="Marchal E."/>
            <person name="English S."/>
            <person name="Carruthers M."/>
            <person name="Jennings E.C."/>
            <person name="Chiamaka E.L."/>
            <person name="Frigard R.A."/>
            <person name="Pippel M."/>
            <person name="Attardo G.M."/>
            <person name="Benoit J.B."/>
            <person name="Bornberg-Bauer E."/>
            <person name="Tobe S.S."/>
        </authorList>
    </citation>
    <scope>NUCLEOTIDE SEQUENCE</scope>
    <source>
        <strain evidence="2">Stay&amp;Tobe</strain>
    </source>
</reference>
<sequence>FWSLSPSSVTSGRPVLSFLGGFLLTFIDYGPHFEDHRVMSFSLPLPPSGLNSIPNSIFFFSSFLINLRSKNGSISTFSNFSTNCHFDMLYVGFDGVEYEKFKTYKIKIKQYVLVIILLKVNVLIILLK</sequence>
<dbReference type="Proteomes" id="UP001233999">
    <property type="component" value="Unassembled WGS sequence"/>
</dbReference>
<organism evidence="2 3">
    <name type="scientific">Diploptera punctata</name>
    <name type="common">Pacific beetle cockroach</name>
    <dbReference type="NCBI Taxonomy" id="6984"/>
    <lineage>
        <taxon>Eukaryota</taxon>
        <taxon>Metazoa</taxon>
        <taxon>Ecdysozoa</taxon>
        <taxon>Arthropoda</taxon>
        <taxon>Hexapoda</taxon>
        <taxon>Insecta</taxon>
        <taxon>Pterygota</taxon>
        <taxon>Neoptera</taxon>
        <taxon>Polyneoptera</taxon>
        <taxon>Dictyoptera</taxon>
        <taxon>Blattodea</taxon>
        <taxon>Blaberoidea</taxon>
        <taxon>Blaberidae</taxon>
        <taxon>Diplopterinae</taxon>
        <taxon>Diploptera</taxon>
    </lineage>
</organism>
<keyword evidence="3" id="KW-1185">Reference proteome</keyword>
<evidence type="ECO:0000313" key="2">
    <source>
        <dbReference type="EMBL" id="KAJ9579897.1"/>
    </source>
</evidence>
<evidence type="ECO:0000313" key="3">
    <source>
        <dbReference type="Proteomes" id="UP001233999"/>
    </source>
</evidence>
<name>A0AAD8E7W5_DIPPU</name>
<evidence type="ECO:0000256" key="1">
    <source>
        <dbReference type="SAM" id="Phobius"/>
    </source>
</evidence>